<keyword evidence="7" id="KW-1185">Reference proteome</keyword>
<dbReference type="InterPro" id="IPR050723">
    <property type="entry name" value="CFA/CMAS"/>
</dbReference>
<evidence type="ECO:0000256" key="1">
    <source>
        <dbReference type="ARBA" id="ARBA00010815"/>
    </source>
</evidence>
<dbReference type="InterPro" id="IPR029063">
    <property type="entry name" value="SAM-dependent_MTases_sf"/>
</dbReference>
<dbReference type="RefSeq" id="WP_201949853.1">
    <property type="nucleotide sequence ID" value="NZ_JAERRJ010000008.1"/>
</dbReference>
<gene>
    <name evidence="6" type="ORF">JK358_22385</name>
</gene>
<keyword evidence="4" id="KW-0949">S-adenosyl-L-methionine</keyword>
<dbReference type="Proteomes" id="UP000602198">
    <property type="component" value="Unassembled WGS sequence"/>
</dbReference>
<proteinExistence type="inferred from homology"/>
<organism evidence="6 7">
    <name type="scientific">Nocardia acididurans</name>
    <dbReference type="NCBI Taxonomy" id="2802282"/>
    <lineage>
        <taxon>Bacteria</taxon>
        <taxon>Bacillati</taxon>
        <taxon>Actinomycetota</taxon>
        <taxon>Actinomycetes</taxon>
        <taxon>Mycobacteriales</taxon>
        <taxon>Nocardiaceae</taxon>
        <taxon>Nocardia</taxon>
    </lineage>
</organism>
<keyword evidence="2 6" id="KW-0489">Methyltransferase</keyword>
<evidence type="ECO:0000313" key="7">
    <source>
        <dbReference type="Proteomes" id="UP000602198"/>
    </source>
</evidence>
<dbReference type="GO" id="GO:0008168">
    <property type="term" value="F:methyltransferase activity"/>
    <property type="evidence" value="ECO:0007669"/>
    <property type="project" value="UniProtKB-KW"/>
</dbReference>
<dbReference type="Pfam" id="PF02353">
    <property type="entry name" value="CMAS"/>
    <property type="match status" value="1"/>
</dbReference>
<sequence>MTVAHRLEAALLPLLRGPLPVRLDAWDGSTAGPADAPRVVLGSARAVRRILWRSAELGAAQAYVTGEIDVDGDLGQTLGTAWRTVAERGITRVRARDVVRLAVTAARLGALGAPPPAPDTQARMRGRRNERTRDRAAIAHHYDASNAFYALLLDPAMAYSCAYFTRGVPGAPADPAYGLAEAQRDKLDLVCRKLGLAPGARLLDVGCGWGSLSLHAAEHYGAQVEAITISAAQQEFVRARIAERGLDRRVRVRLRDYRELTDTGFDAVASLEMGEHVGERNYPRYARALFDAAAPGAPVLVQQMSRRGAHPGGGPFIEAFIAPDMAMRPVGQTLNLLEQAGFEVRDVQALREHYVWTAQAWSRRLEQRWDDAVAMIGVQGARTWRLYLAGGALAFEQGRMGVDQILLRRPDTALVRPKTAARELVS</sequence>
<name>A0ABS1MA21_9NOCA</name>
<dbReference type="Gene3D" id="3.40.50.150">
    <property type="entry name" value="Vaccinia Virus protein VP39"/>
    <property type="match status" value="1"/>
</dbReference>
<comment type="similarity">
    <text evidence="1">Belongs to the CFA/CMAS family.</text>
</comment>
<evidence type="ECO:0000256" key="3">
    <source>
        <dbReference type="ARBA" id="ARBA00022679"/>
    </source>
</evidence>
<dbReference type="GO" id="GO:0032259">
    <property type="term" value="P:methylation"/>
    <property type="evidence" value="ECO:0007669"/>
    <property type="project" value="UniProtKB-KW"/>
</dbReference>
<dbReference type="PANTHER" id="PTHR43667">
    <property type="entry name" value="CYCLOPROPANE-FATTY-ACYL-PHOSPHOLIPID SYNTHASE"/>
    <property type="match status" value="1"/>
</dbReference>
<comment type="caution">
    <text evidence="6">The sequence shown here is derived from an EMBL/GenBank/DDBJ whole genome shotgun (WGS) entry which is preliminary data.</text>
</comment>
<evidence type="ECO:0000256" key="2">
    <source>
        <dbReference type="ARBA" id="ARBA00022603"/>
    </source>
</evidence>
<dbReference type="PIRSF" id="PIRSF003085">
    <property type="entry name" value="CMAS"/>
    <property type="match status" value="1"/>
</dbReference>
<evidence type="ECO:0000313" key="6">
    <source>
        <dbReference type="EMBL" id="MBL1077151.1"/>
    </source>
</evidence>
<evidence type="ECO:0000256" key="4">
    <source>
        <dbReference type="ARBA" id="ARBA00022691"/>
    </source>
</evidence>
<accession>A0ABS1MA21</accession>
<dbReference type="InterPro" id="IPR003333">
    <property type="entry name" value="CMAS"/>
</dbReference>
<evidence type="ECO:0000256" key="5">
    <source>
        <dbReference type="ARBA" id="ARBA00023098"/>
    </source>
</evidence>
<protein>
    <submittedName>
        <fullName evidence="6">Class I SAM-dependent methyltransferase</fullName>
    </submittedName>
</protein>
<dbReference type="CDD" id="cd02440">
    <property type="entry name" value="AdoMet_MTases"/>
    <property type="match status" value="1"/>
</dbReference>
<dbReference type="PANTHER" id="PTHR43667:SF1">
    <property type="entry name" value="CYCLOPROPANE-FATTY-ACYL-PHOSPHOLIPID SYNTHASE"/>
    <property type="match status" value="1"/>
</dbReference>
<keyword evidence="3" id="KW-0808">Transferase</keyword>
<reference evidence="6 7" key="1">
    <citation type="submission" date="2021-01" db="EMBL/GenBank/DDBJ databases">
        <title>WGS of actinomycetes isolated from Thailand.</title>
        <authorList>
            <person name="Thawai C."/>
        </authorList>
    </citation>
    <scope>NUCLEOTIDE SEQUENCE [LARGE SCALE GENOMIC DNA]</scope>
    <source>
        <strain evidence="6 7">LPG 2</strain>
    </source>
</reference>
<keyword evidence="5" id="KW-0443">Lipid metabolism</keyword>
<dbReference type="EMBL" id="JAERRJ010000008">
    <property type="protein sequence ID" value="MBL1077151.1"/>
    <property type="molecule type" value="Genomic_DNA"/>
</dbReference>
<dbReference type="SUPFAM" id="SSF53335">
    <property type="entry name" value="S-adenosyl-L-methionine-dependent methyltransferases"/>
    <property type="match status" value="1"/>
</dbReference>